<reference evidence="2" key="1">
    <citation type="submission" date="2021-01" db="EMBL/GenBank/DDBJ databases">
        <authorList>
            <person name="Corre E."/>
            <person name="Pelletier E."/>
            <person name="Niang G."/>
            <person name="Scheremetjew M."/>
            <person name="Finn R."/>
            <person name="Kale V."/>
            <person name="Holt S."/>
            <person name="Cochrane G."/>
            <person name="Meng A."/>
            <person name="Brown T."/>
            <person name="Cohen L."/>
        </authorList>
    </citation>
    <scope>NUCLEOTIDE SEQUENCE</scope>
    <source>
        <strain evidence="2">CCMP2222</strain>
    </source>
</reference>
<protein>
    <submittedName>
        <fullName evidence="2">Uncharacterized protein</fullName>
    </submittedName>
</protein>
<proteinExistence type="predicted"/>
<accession>A0A7S2MSJ7</accession>
<name>A0A7S2MSJ7_9DINO</name>
<organism evidence="2">
    <name type="scientific">Alexandrium andersonii</name>
    <dbReference type="NCBI Taxonomy" id="327968"/>
    <lineage>
        <taxon>Eukaryota</taxon>
        <taxon>Sar</taxon>
        <taxon>Alveolata</taxon>
        <taxon>Dinophyceae</taxon>
        <taxon>Gonyaulacales</taxon>
        <taxon>Pyrocystaceae</taxon>
        <taxon>Alexandrium</taxon>
    </lineage>
</organism>
<sequence>MQEEAESRFPSCALIAEATYPGGCNASETRVACYTLRVTTQVWTGETMLHPKMHWACLADAEAANITDDACRKRPWVFKYEAYGEAREQKDDRIYLGACSFPAPAKVSATAKDSALADDPNSTSTNATASPNATQLPNETHPMVKGSRSAADSARPHAALLAALAALRAGLGFCLLQL</sequence>
<gene>
    <name evidence="2" type="ORF">AAND1436_LOCUS36833</name>
</gene>
<feature type="compositionally biased region" description="Low complexity" evidence="1">
    <location>
        <begin position="120"/>
        <end position="134"/>
    </location>
</feature>
<evidence type="ECO:0000313" key="2">
    <source>
        <dbReference type="EMBL" id="CAD9500290.1"/>
    </source>
</evidence>
<dbReference type="EMBL" id="HBGQ01076934">
    <property type="protein sequence ID" value="CAD9500290.1"/>
    <property type="molecule type" value="Transcribed_RNA"/>
</dbReference>
<dbReference type="AlphaFoldDB" id="A0A7S2MSJ7"/>
<feature type="region of interest" description="Disordered" evidence="1">
    <location>
        <begin position="112"/>
        <end position="150"/>
    </location>
</feature>
<evidence type="ECO:0000256" key="1">
    <source>
        <dbReference type="SAM" id="MobiDB-lite"/>
    </source>
</evidence>